<dbReference type="Proteomes" id="UP000006038">
    <property type="component" value="Chromosome 8"/>
</dbReference>
<dbReference type="OMA" id="CRSKLAR"/>
<dbReference type="STRING" id="4533.J3MSG4"/>
<evidence type="ECO:0000313" key="3">
    <source>
        <dbReference type="Proteomes" id="UP000006038"/>
    </source>
</evidence>
<keyword evidence="3" id="KW-1185">Reference proteome</keyword>
<dbReference type="HOGENOM" id="CLU_020188_5_3_1"/>
<dbReference type="Gramene" id="OB08G20430.1">
    <property type="protein sequence ID" value="OB08G20430.1"/>
    <property type="gene ID" value="OB08G20430"/>
</dbReference>
<sequence length="488" mass="54558">MANIQLEEYVPHYVSIGPYHRISSPKLARDVDKVHRLGEVLSAAAAYSTAPLRLEDFITELALMEHAVRSCYRHPFDVASKDFLRWMLLDACYILVRFGDVLRRRHGEEEEERTVEAVNGVMVRRWYRNLFRVPSKGFLRRVLLDACCVLVRLGDVVGLGRRRLKVPAAAEANGFASGENRVVPSVEREESGVDQQEAVAVVRDVFYLAENQIPFFVVDKVHQMTFLDSKTPALKAIAGYAAALLEGQQYSIATPTKVEEPERPPEPANLLHLLHMHFKPTVLTPSTAGGRPVGRWRTAIEYYFAGVTFKKRPLDLSAKGGARCILDVKVSSGGGTLEVPQLNIDAETWRLLRNLMALEQSTPVGAGSHVTAYCVFMSQLASTDTDVELLSRRGGIVPGLRHHSEVAGHFANLCKGAVFDADDAEQNYLRPVCQKLERRFRSRPRRWMTWLKKKYFANPWLAAGLVAATVGLICSVIQAVYSVLGYVK</sequence>
<keyword evidence="1" id="KW-0472">Membrane</keyword>
<dbReference type="PANTHER" id="PTHR31170">
    <property type="entry name" value="BNAC04G53230D PROTEIN"/>
    <property type="match status" value="1"/>
</dbReference>
<protein>
    <submittedName>
        <fullName evidence="2">Uncharacterized protein</fullName>
    </submittedName>
</protein>
<dbReference type="PANTHER" id="PTHR31170:SF18">
    <property type="entry name" value="(WILD MALAYSIAN BANANA) HYPOTHETICAL PROTEIN"/>
    <property type="match status" value="1"/>
</dbReference>
<dbReference type="EnsemblPlants" id="OB08G20430.1">
    <property type="protein sequence ID" value="OB08G20430.1"/>
    <property type="gene ID" value="OB08G20430"/>
</dbReference>
<reference evidence="2" key="2">
    <citation type="submission" date="2013-04" db="UniProtKB">
        <authorList>
            <consortium name="EnsemblPlants"/>
        </authorList>
    </citation>
    <scope>IDENTIFICATION</scope>
</reference>
<name>J3MSG4_ORYBR</name>
<dbReference type="eggNOG" id="ENOG502RY48">
    <property type="taxonomic scope" value="Eukaryota"/>
</dbReference>
<keyword evidence="1" id="KW-1133">Transmembrane helix</keyword>
<dbReference type="InterPro" id="IPR004158">
    <property type="entry name" value="DUF247_pln"/>
</dbReference>
<feature type="transmembrane region" description="Helical" evidence="1">
    <location>
        <begin position="455"/>
        <end position="481"/>
    </location>
</feature>
<dbReference type="Pfam" id="PF03140">
    <property type="entry name" value="DUF247"/>
    <property type="match status" value="1"/>
</dbReference>
<reference evidence="2" key="1">
    <citation type="journal article" date="2013" name="Nat. Commun.">
        <title>Whole-genome sequencing of Oryza brachyantha reveals mechanisms underlying Oryza genome evolution.</title>
        <authorList>
            <person name="Chen J."/>
            <person name="Huang Q."/>
            <person name="Gao D."/>
            <person name="Wang J."/>
            <person name="Lang Y."/>
            <person name="Liu T."/>
            <person name="Li B."/>
            <person name="Bai Z."/>
            <person name="Luis Goicoechea J."/>
            <person name="Liang C."/>
            <person name="Chen C."/>
            <person name="Zhang W."/>
            <person name="Sun S."/>
            <person name="Liao Y."/>
            <person name="Zhang X."/>
            <person name="Yang L."/>
            <person name="Song C."/>
            <person name="Wang M."/>
            <person name="Shi J."/>
            <person name="Liu G."/>
            <person name="Liu J."/>
            <person name="Zhou H."/>
            <person name="Zhou W."/>
            <person name="Yu Q."/>
            <person name="An N."/>
            <person name="Chen Y."/>
            <person name="Cai Q."/>
            <person name="Wang B."/>
            <person name="Liu B."/>
            <person name="Min J."/>
            <person name="Huang Y."/>
            <person name="Wu H."/>
            <person name="Li Z."/>
            <person name="Zhang Y."/>
            <person name="Yin Y."/>
            <person name="Song W."/>
            <person name="Jiang J."/>
            <person name="Jackson S.A."/>
            <person name="Wing R.A."/>
            <person name="Wang J."/>
            <person name="Chen M."/>
        </authorList>
    </citation>
    <scope>NUCLEOTIDE SEQUENCE [LARGE SCALE GENOMIC DNA]</scope>
    <source>
        <strain evidence="2">cv. IRGC 101232</strain>
    </source>
</reference>
<keyword evidence="1" id="KW-0812">Transmembrane</keyword>
<evidence type="ECO:0000313" key="2">
    <source>
        <dbReference type="EnsemblPlants" id="OB08G20430.1"/>
    </source>
</evidence>
<dbReference type="AlphaFoldDB" id="J3MSG4"/>
<evidence type="ECO:0000256" key="1">
    <source>
        <dbReference type="SAM" id="Phobius"/>
    </source>
</evidence>
<proteinExistence type="predicted"/>
<accession>J3MSG4</accession>
<organism evidence="2">
    <name type="scientific">Oryza brachyantha</name>
    <name type="common">malo sina</name>
    <dbReference type="NCBI Taxonomy" id="4533"/>
    <lineage>
        <taxon>Eukaryota</taxon>
        <taxon>Viridiplantae</taxon>
        <taxon>Streptophyta</taxon>
        <taxon>Embryophyta</taxon>
        <taxon>Tracheophyta</taxon>
        <taxon>Spermatophyta</taxon>
        <taxon>Magnoliopsida</taxon>
        <taxon>Liliopsida</taxon>
        <taxon>Poales</taxon>
        <taxon>Poaceae</taxon>
        <taxon>BOP clade</taxon>
        <taxon>Oryzoideae</taxon>
        <taxon>Oryzeae</taxon>
        <taxon>Oryzinae</taxon>
        <taxon>Oryza</taxon>
    </lineage>
</organism>